<evidence type="ECO:0000313" key="1">
    <source>
        <dbReference type="EMBL" id="GLT13245.1"/>
    </source>
</evidence>
<dbReference type="Proteomes" id="UP001157156">
    <property type="component" value="Unassembled WGS sequence"/>
</dbReference>
<accession>A0ABQ6EKV6</accession>
<proteinExistence type="predicted"/>
<reference evidence="2" key="1">
    <citation type="journal article" date="2019" name="Int. J. Syst. Evol. Microbiol.">
        <title>The Global Catalogue of Microorganisms (GCM) 10K type strain sequencing project: providing services to taxonomists for standard genome sequencing and annotation.</title>
        <authorList>
            <consortium name="The Broad Institute Genomics Platform"/>
            <consortium name="The Broad Institute Genome Sequencing Center for Infectious Disease"/>
            <person name="Wu L."/>
            <person name="Ma J."/>
        </authorList>
    </citation>
    <scope>NUCLEOTIDE SEQUENCE [LARGE SCALE GENOMIC DNA]</scope>
    <source>
        <strain evidence="2">NBRC 111146</strain>
    </source>
</reference>
<dbReference type="EMBL" id="BSPV01000002">
    <property type="protein sequence ID" value="GLT13245.1"/>
    <property type="molecule type" value="Genomic_DNA"/>
</dbReference>
<protein>
    <submittedName>
        <fullName evidence="1">Uncharacterized protein</fullName>
    </submittedName>
</protein>
<organism evidence="1 2">
    <name type="scientific">Vibrio algivorus</name>
    <dbReference type="NCBI Taxonomy" id="1667024"/>
    <lineage>
        <taxon>Bacteria</taxon>
        <taxon>Pseudomonadati</taxon>
        <taxon>Pseudomonadota</taxon>
        <taxon>Gammaproteobacteria</taxon>
        <taxon>Vibrionales</taxon>
        <taxon>Vibrionaceae</taxon>
        <taxon>Vibrio</taxon>
    </lineage>
</organism>
<sequence length="81" mass="9456">MVFRPAQRILTSKLFFLKEEVTLKLLSIQQIDNELTVPIISKLIIDWSLSSLINLFDYHQRVPTQIDRFKLLKSVVLIESA</sequence>
<gene>
    <name evidence="1" type="ORF">GCM10007931_02190</name>
</gene>
<keyword evidence="2" id="KW-1185">Reference proteome</keyword>
<comment type="caution">
    <text evidence="1">The sequence shown here is derived from an EMBL/GenBank/DDBJ whole genome shotgun (WGS) entry which is preliminary data.</text>
</comment>
<name>A0ABQ6EKV6_9VIBR</name>
<evidence type="ECO:0000313" key="2">
    <source>
        <dbReference type="Proteomes" id="UP001157156"/>
    </source>
</evidence>